<organism evidence="3 4">
    <name type="scientific">Sphingobium nicotianae</name>
    <dbReference type="NCBI Taxonomy" id="2782607"/>
    <lineage>
        <taxon>Bacteria</taxon>
        <taxon>Pseudomonadati</taxon>
        <taxon>Pseudomonadota</taxon>
        <taxon>Alphaproteobacteria</taxon>
        <taxon>Sphingomonadales</taxon>
        <taxon>Sphingomonadaceae</taxon>
        <taxon>Sphingobium</taxon>
    </lineage>
</organism>
<dbReference type="Proteomes" id="UP001138757">
    <property type="component" value="Unassembled WGS sequence"/>
</dbReference>
<name>A0A9X1IQ75_9SPHN</name>
<feature type="region of interest" description="Disordered" evidence="1">
    <location>
        <begin position="490"/>
        <end position="521"/>
    </location>
</feature>
<dbReference type="RefSeq" id="WP_214622329.1">
    <property type="nucleotide sequence ID" value="NZ_JAHGAW010000004.1"/>
</dbReference>
<dbReference type="AlphaFoldDB" id="A0A9X1IQ75"/>
<accession>A0A9X1IQ75</accession>
<protein>
    <submittedName>
        <fullName evidence="3">DUF1570 domain-containing protein</fullName>
    </submittedName>
</protein>
<comment type="caution">
    <text evidence="3">The sequence shown here is derived from an EMBL/GenBank/DDBJ whole genome shotgun (WGS) entry which is preliminary data.</text>
</comment>
<evidence type="ECO:0000256" key="2">
    <source>
        <dbReference type="SAM" id="SignalP"/>
    </source>
</evidence>
<dbReference type="Gene3D" id="1.25.40.10">
    <property type="entry name" value="Tetratricopeptide repeat domain"/>
    <property type="match status" value="1"/>
</dbReference>
<proteinExistence type="predicted"/>
<feature type="compositionally biased region" description="Basic and acidic residues" evidence="1">
    <location>
        <begin position="512"/>
        <end position="521"/>
    </location>
</feature>
<keyword evidence="2" id="KW-0732">Signal</keyword>
<evidence type="ECO:0000256" key="1">
    <source>
        <dbReference type="SAM" id="MobiDB-lite"/>
    </source>
</evidence>
<dbReference type="EMBL" id="JAHGAW010000004">
    <property type="protein sequence ID" value="MBT2186568.1"/>
    <property type="molecule type" value="Genomic_DNA"/>
</dbReference>
<dbReference type="InterPro" id="IPR011990">
    <property type="entry name" value="TPR-like_helical_dom_sf"/>
</dbReference>
<reference evidence="3" key="1">
    <citation type="submission" date="2021-05" db="EMBL/GenBank/DDBJ databases">
        <title>Genome of Sphingobium sp. strain.</title>
        <authorList>
            <person name="Fan R."/>
        </authorList>
    </citation>
    <scope>NUCLEOTIDE SEQUENCE</scope>
    <source>
        <strain evidence="3">H33</strain>
    </source>
</reference>
<feature type="chain" id="PRO_5040846015" evidence="2">
    <location>
        <begin position="19"/>
        <end position="521"/>
    </location>
</feature>
<evidence type="ECO:0000313" key="4">
    <source>
        <dbReference type="Proteomes" id="UP001138757"/>
    </source>
</evidence>
<evidence type="ECO:0000313" key="3">
    <source>
        <dbReference type="EMBL" id="MBT2186568.1"/>
    </source>
</evidence>
<feature type="signal peptide" evidence="2">
    <location>
        <begin position="1"/>
        <end position="18"/>
    </location>
</feature>
<gene>
    <name evidence="3" type="ORF">KK488_06355</name>
</gene>
<dbReference type="SUPFAM" id="SSF48452">
    <property type="entry name" value="TPR-like"/>
    <property type="match status" value="1"/>
</dbReference>
<sequence>MKLFLLAALLWATPAALSAKWLEASSSHFIVYADESPVEIQQFSEQLERFHEGVAFLLDISQAKPSPSNRVTVFVVRNEAAVRKLAGDGPRYLYAFYQPGAGSSIAIVPAIDAHGGTLDFSMVALLHEYTHHIQISASDFAWPRWFVEGSAEFFASAKFQRDGTLMLGLPAQHRAAELYLAPDVTATNLLDPSSYHNVDGKRQDAYYGRAWLLYHYLTFGPTRRGQLAAYLGLLRQGKSLSDAAKSVFGDLDKLDHDMDKYLGKRMLTAIRLGPERLKPGPVTIRELSPGEAAIMPIRIRSRRGVDAAQAAELLPEAQTVATRFPKDAAVQAALAEASFDAGHDDEAIIAADAALALDPSQVNAYIQKGFALFDKAGKADNKAEAFRNARQPFIALNKIENDHPLPLLYFYLSFIKQGIEPSANARSALQRASELAPFDQEVRFLLAQQDIHDKKFAEAIRNLEPLAYDPHGGSGPDAARRMLEALKAGDHLDGPGGALVIAPPPGELSPGQKDDPAPKKN</sequence>
<keyword evidence="4" id="KW-1185">Reference proteome</keyword>